<feature type="region of interest" description="Disordered" evidence="1">
    <location>
        <begin position="206"/>
        <end position="226"/>
    </location>
</feature>
<dbReference type="RefSeq" id="WP_134455727.1">
    <property type="nucleotide sequence ID" value="NZ_JBHSSZ010000008.1"/>
</dbReference>
<organism evidence="3 4">
    <name type="scientific">Paraburkholderia dipogonis</name>
    <dbReference type="NCBI Taxonomy" id="1211383"/>
    <lineage>
        <taxon>Bacteria</taxon>
        <taxon>Pseudomonadati</taxon>
        <taxon>Pseudomonadota</taxon>
        <taxon>Betaproteobacteria</taxon>
        <taxon>Burkholderiales</taxon>
        <taxon>Burkholderiaceae</taxon>
        <taxon>Paraburkholderia</taxon>
    </lineage>
</organism>
<dbReference type="GO" id="GO:0005509">
    <property type="term" value="F:calcium ion binding"/>
    <property type="evidence" value="ECO:0007669"/>
    <property type="project" value="InterPro"/>
</dbReference>
<comment type="caution">
    <text evidence="3">The sequence shown here is derived from an EMBL/GenBank/DDBJ whole genome shotgun (WGS) entry which is preliminary data.</text>
</comment>
<feature type="domain" description="EF-hand" evidence="2">
    <location>
        <begin position="134"/>
        <end position="148"/>
    </location>
</feature>
<name>A0A4Y8N288_9BURK</name>
<gene>
    <name evidence="3" type="ORF">E2553_01560</name>
</gene>
<dbReference type="InterPro" id="IPR002048">
    <property type="entry name" value="EF_hand_dom"/>
</dbReference>
<evidence type="ECO:0000313" key="3">
    <source>
        <dbReference type="EMBL" id="TFE43829.1"/>
    </source>
</evidence>
<dbReference type="PROSITE" id="PS00018">
    <property type="entry name" value="EF_HAND_1"/>
    <property type="match status" value="1"/>
</dbReference>
<dbReference type="EMBL" id="SNVI01000001">
    <property type="protein sequence ID" value="TFE43829.1"/>
    <property type="molecule type" value="Genomic_DNA"/>
</dbReference>
<evidence type="ECO:0000259" key="2">
    <source>
        <dbReference type="Pfam" id="PF13202"/>
    </source>
</evidence>
<dbReference type="Gene3D" id="1.10.238.10">
    <property type="entry name" value="EF-hand"/>
    <property type="match status" value="1"/>
</dbReference>
<dbReference type="InterPro" id="IPR011992">
    <property type="entry name" value="EF-hand-dom_pair"/>
</dbReference>
<reference evidence="3 4" key="1">
    <citation type="submission" date="2019-03" db="EMBL/GenBank/DDBJ databases">
        <title>Complete Genome Sequence of Paraburkholderia dipogonis ICMP 19430T, a Nitrogen-fixing Symbiont of the South African Invasive Legume Dipogon lignosus in New Zealand.</title>
        <authorList>
            <person name="De Meyer S.E."/>
        </authorList>
    </citation>
    <scope>NUCLEOTIDE SEQUENCE [LARGE SCALE GENOMIC DNA]</scope>
    <source>
        <strain evidence="3 4">ICMP 19430</strain>
    </source>
</reference>
<sequence length="252" mass="26246">MCLSQIPCNVLAKLLSQSTPKAGFTHFFSTTLEGSMAVIPSLSSFYSNFVNQEANHSKQQHSVAGSSGQFSVDAGAGANLIKDAQSASVQNARENAEITQENAVAISELEKKGFTLTLGSFVASYKNEVMVETDQNSDGTISLSELGKQVVAGGGTNAQAVAMYKAMDENGDGSVSARELEDSLPNPFNTADFVDQMKARVGQFQKSADPNGSMTVSPPESSPVSVDAGLVLGSLAMELDTGSRASNSGSGR</sequence>
<proteinExistence type="predicted"/>
<dbReference type="SUPFAM" id="SSF47473">
    <property type="entry name" value="EF-hand"/>
    <property type="match status" value="1"/>
</dbReference>
<protein>
    <recommendedName>
        <fullName evidence="2">EF-hand domain-containing protein</fullName>
    </recommendedName>
</protein>
<accession>A0A4Y8N288</accession>
<feature type="compositionally biased region" description="Low complexity" evidence="1">
    <location>
        <begin position="216"/>
        <end position="226"/>
    </location>
</feature>
<dbReference type="InterPro" id="IPR018247">
    <property type="entry name" value="EF_Hand_1_Ca_BS"/>
</dbReference>
<feature type="compositionally biased region" description="Polar residues" evidence="1">
    <location>
        <begin position="206"/>
        <end position="215"/>
    </location>
</feature>
<dbReference type="AlphaFoldDB" id="A0A4Y8N288"/>
<evidence type="ECO:0000313" key="4">
    <source>
        <dbReference type="Proteomes" id="UP000297385"/>
    </source>
</evidence>
<evidence type="ECO:0000256" key="1">
    <source>
        <dbReference type="SAM" id="MobiDB-lite"/>
    </source>
</evidence>
<dbReference type="Pfam" id="PF13202">
    <property type="entry name" value="EF-hand_5"/>
    <property type="match status" value="2"/>
</dbReference>
<dbReference type="Proteomes" id="UP000297385">
    <property type="component" value="Unassembled WGS sequence"/>
</dbReference>
<feature type="domain" description="EF-hand" evidence="2">
    <location>
        <begin position="165"/>
        <end position="181"/>
    </location>
</feature>